<gene>
    <name evidence="3" type="ORF">FOC4_g10009061</name>
</gene>
<feature type="compositionally biased region" description="Low complexity" evidence="1">
    <location>
        <begin position="247"/>
        <end position="268"/>
    </location>
</feature>
<dbReference type="AlphaFoldDB" id="N1RYV9"/>
<dbReference type="HOGENOM" id="CLU_059578_1_0_1"/>
<accession>N1RYV9</accession>
<keyword evidence="2" id="KW-1133">Transmembrane helix</keyword>
<reference evidence="4" key="2">
    <citation type="journal article" date="2014" name="PLoS ONE">
        <title>Genome and Transcriptome Analysis of the Fungal Pathogen Fusarium oxysporum f. sp. cubense Causing Banana Vascular Wilt Disease.</title>
        <authorList>
            <person name="Guo L."/>
            <person name="Han L."/>
            <person name="Yang L."/>
            <person name="Zeng H."/>
            <person name="Fan D."/>
            <person name="Zhu Y."/>
            <person name="Feng Y."/>
            <person name="Wang G."/>
            <person name="Peng C."/>
            <person name="Jiang X."/>
            <person name="Zhou D."/>
            <person name="Ni P."/>
            <person name="Liang C."/>
            <person name="Liu L."/>
            <person name="Wang J."/>
            <person name="Mao C."/>
            <person name="Fang X."/>
            <person name="Peng M."/>
            <person name="Huang J."/>
        </authorList>
    </citation>
    <scope>NUCLEOTIDE SEQUENCE [LARGE SCALE GENOMIC DNA]</scope>
    <source>
        <strain evidence="4">race 4</strain>
    </source>
</reference>
<sequence>MEDELSEPLCSLTGRSDVYGVGIRAAFYAQWLGSLLIEYLSEENLADLRFISIFSSAAASTSLVIGVAYNSLQPLDTYFLLLLAMGFFLFQIPLYIWRILTRRQAHLDPFQLSKESHGHFYHLMSLTVLSANVSIGTWYFTSFLPHLACDCRDVIFLLGKVDLETRSRNIWRLRILRAISGFIIFTLLVLSIELPIQWNHIQGVYELTTVAQLLPLMLTIGIFLRSWAIYASGANDTSGGRRRRRPPSTSTSSTSNSRSTSTTSSGNSSQVMGYYYTYPAYHNDEEDPQYDYDDYYNDYNDYYNNYYNYSNTTENDQAQIQWPQGVHFSRW</sequence>
<evidence type="ECO:0000256" key="2">
    <source>
        <dbReference type="SAM" id="Phobius"/>
    </source>
</evidence>
<evidence type="ECO:0000256" key="1">
    <source>
        <dbReference type="SAM" id="MobiDB-lite"/>
    </source>
</evidence>
<keyword evidence="2" id="KW-0472">Membrane</keyword>
<feature type="transmembrane region" description="Helical" evidence="2">
    <location>
        <begin position="78"/>
        <end position="97"/>
    </location>
</feature>
<dbReference type="Proteomes" id="UP000016929">
    <property type="component" value="Unassembled WGS sequence"/>
</dbReference>
<organism evidence="3 4">
    <name type="scientific">Fusarium oxysporum f. sp. cubense (strain race 4)</name>
    <name type="common">Panama disease fungus</name>
    <dbReference type="NCBI Taxonomy" id="2502994"/>
    <lineage>
        <taxon>Eukaryota</taxon>
        <taxon>Fungi</taxon>
        <taxon>Dikarya</taxon>
        <taxon>Ascomycota</taxon>
        <taxon>Pezizomycotina</taxon>
        <taxon>Sordariomycetes</taxon>
        <taxon>Hypocreomycetidae</taxon>
        <taxon>Hypocreales</taxon>
        <taxon>Nectriaceae</taxon>
        <taxon>Fusarium</taxon>
        <taxon>Fusarium oxysporum species complex</taxon>
    </lineage>
</organism>
<name>N1RYV9_FUSC4</name>
<feature type="transmembrane region" description="Helical" evidence="2">
    <location>
        <begin position="50"/>
        <end position="72"/>
    </location>
</feature>
<proteinExistence type="predicted"/>
<dbReference type="OrthoDB" id="1806at2759"/>
<evidence type="ECO:0000313" key="3">
    <source>
        <dbReference type="EMBL" id="EMT70596.1"/>
    </source>
</evidence>
<dbReference type="EMBL" id="KB726312">
    <property type="protein sequence ID" value="EMT70596.1"/>
    <property type="molecule type" value="Genomic_DNA"/>
</dbReference>
<reference evidence="4" key="1">
    <citation type="submission" date="2012-09" db="EMBL/GenBank/DDBJ databases">
        <title>Genome sequencing and comparative transcriptomics of race 1 and race 4 of banana pathogen: Fusarium oxysporum f. sp. cubense.</title>
        <authorList>
            <person name="Fang X."/>
            <person name="Huang J."/>
        </authorList>
    </citation>
    <scope>NUCLEOTIDE SEQUENCE [LARGE SCALE GENOMIC DNA]</scope>
    <source>
        <strain evidence="4">race 4</strain>
    </source>
</reference>
<keyword evidence="4" id="KW-1185">Reference proteome</keyword>
<evidence type="ECO:0000313" key="4">
    <source>
        <dbReference type="Proteomes" id="UP000016929"/>
    </source>
</evidence>
<protein>
    <submittedName>
        <fullName evidence="3">Uncharacterized protein</fullName>
    </submittedName>
</protein>
<feature type="region of interest" description="Disordered" evidence="1">
    <location>
        <begin position="235"/>
        <end position="268"/>
    </location>
</feature>
<dbReference type="STRING" id="1229665.N1RYV9"/>
<keyword evidence="2" id="KW-0812">Transmembrane</keyword>
<feature type="transmembrane region" description="Helical" evidence="2">
    <location>
        <begin position="175"/>
        <end position="196"/>
    </location>
</feature>
<feature type="transmembrane region" description="Helical" evidence="2">
    <location>
        <begin position="216"/>
        <end position="235"/>
    </location>
</feature>